<dbReference type="EMBL" id="KN716312">
    <property type="protein sequence ID" value="KJH47339.1"/>
    <property type="molecule type" value="Genomic_DNA"/>
</dbReference>
<evidence type="ECO:0000313" key="2">
    <source>
        <dbReference type="EMBL" id="KJH47339.1"/>
    </source>
</evidence>
<evidence type="ECO:0000313" key="3">
    <source>
        <dbReference type="Proteomes" id="UP000053766"/>
    </source>
</evidence>
<feature type="compositionally biased region" description="Basic and acidic residues" evidence="1">
    <location>
        <begin position="87"/>
        <end position="97"/>
    </location>
</feature>
<name>A0A0D8XUA9_DICVI</name>
<organism evidence="2 3">
    <name type="scientific">Dictyocaulus viviparus</name>
    <name type="common">Bovine lungworm</name>
    <dbReference type="NCBI Taxonomy" id="29172"/>
    <lineage>
        <taxon>Eukaryota</taxon>
        <taxon>Metazoa</taxon>
        <taxon>Ecdysozoa</taxon>
        <taxon>Nematoda</taxon>
        <taxon>Chromadorea</taxon>
        <taxon>Rhabditida</taxon>
        <taxon>Rhabditina</taxon>
        <taxon>Rhabditomorpha</taxon>
        <taxon>Strongyloidea</taxon>
        <taxon>Metastrongylidae</taxon>
        <taxon>Dictyocaulus</taxon>
    </lineage>
</organism>
<feature type="region of interest" description="Disordered" evidence="1">
    <location>
        <begin position="59"/>
        <end position="130"/>
    </location>
</feature>
<proteinExistence type="predicted"/>
<reference evidence="3" key="2">
    <citation type="journal article" date="2016" name="Sci. Rep.">
        <title>Dictyocaulus viviparus genome, variome and transcriptome elucidate lungworm biology and support future intervention.</title>
        <authorList>
            <person name="McNulty S.N."/>
            <person name="Strube C."/>
            <person name="Rosa B.A."/>
            <person name="Martin J.C."/>
            <person name="Tyagi R."/>
            <person name="Choi Y.J."/>
            <person name="Wang Q."/>
            <person name="Hallsworth Pepin K."/>
            <person name="Zhang X."/>
            <person name="Ozersky P."/>
            <person name="Wilson R.K."/>
            <person name="Sternberg P.W."/>
            <person name="Gasser R.B."/>
            <person name="Mitreva M."/>
        </authorList>
    </citation>
    <scope>NUCLEOTIDE SEQUENCE [LARGE SCALE GENOMIC DNA]</scope>
    <source>
        <strain evidence="3">HannoverDv2000</strain>
    </source>
</reference>
<keyword evidence="3" id="KW-1185">Reference proteome</keyword>
<dbReference type="Proteomes" id="UP000053766">
    <property type="component" value="Unassembled WGS sequence"/>
</dbReference>
<protein>
    <submittedName>
        <fullName evidence="2">Uncharacterized protein</fullName>
    </submittedName>
</protein>
<evidence type="ECO:0000256" key="1">
    <source>
        <dbReference type="SAM" id="MobiDB-lite"/>
    </source>
</evidence>
<dbReference type="AlphaFoldDB" id="A0A0D8XUA9"/>
<reference evidence="2 3" key="1">
    <citation type="submission" date="2013-11" db="EMBL/GenBank/DDBJ databases">
        <title>Draft genome of the bovine lungworm Dictyocaulus viviparus.</title>
        <authorList>
            <person name="Mitreva M."/>
        </authorList>
    </citation>
    <scope>NUCLEOTIDE SEQUENCE [LARGE SCALE GENOMIC DNA]</scope>
    <source>
        <strain evidence="2 3">HannoverDv2000</strain>
    </source>
</reference>
<accession>A0A0D8XUA9</accession>
<sequence length="130" mass="14490">MKLLESLFGGNLKSNEELNLNMFDSTNEEKTYVQETEALLKNVLLIDASKDKKSISTAMSEMKESISSMKKEKKGKGADMLELLDEAAERSEKEKSRSRSQSRGNSTQKQRSSCAGRPSSVKKVTKPKPN</sequence>
<gene>
    <name evidence="2" type="ORF">DICVIV_06588</name>
</gene>
<feature type="compositionally biased region" description="Polar residues" evidence="1">
    <location>
        <begin position="104"/>
        <end position="113"/>
    </location>
</feature>